<evidence type="ECO:0000259" key="5">
    <source>
        <dbReference type="Pfam" id="PF03717"/>
    </source>
</evidence>
<feature type="domain" description="Penicillin-binding protein transpeptidase" evidence="4">
    <location>
        <begin position="307"/>
        <end position="603"/>
    </location>
</feature>
<keyword evidence="3" id="KW-0812">Transmembrane</keyword>
<dbReference type="InterPro" id="IPR001460">
    <property type="entry name" value="PCN-bd_Tpept"/>
</dbReference>
<dbReference type="GO" id="GO:0008658">
    <property type="term" value="F:penicillin binding"/>
    <property type="evidence" value="ECO:0007669"/>
    <property type="project" value="InterPro"/>
</dbReference>
<dbReference type="EMBL" id="CP165644">
    <property type="protein sequence ID" value="XDU66949.1"/>
    <property type="molecule type" value="Genomic_DNA"/>
</dbReference>
<dbReference type="SUPFAM" id="SSF56519">
    <property type="entry name" value="Penicillin binding protein dimerisation domain"/>
    <property type="match status" value="1"/>
</dbReference>
<dbReference type="Gene3D" id="3.90.1310.10">
    <property type="entry name" value="Penicillin-binding protein 2a (Domain 2)"/>
    <property type="match status" value="1"/>
</dbReference>
<organism evidence="6">
    <name type="scientific">Leptotrichia rugosa</name>
    <dbReference type="NCBI Taxonomy" id="3239302"/>
    <lineage>
        <taxon>Bacteria</taxon>
        <taxon>Fusobacteriati</taxon>
        <taxon>Fusobacteriota</taxon>
        <taxon>Fusobacteriia</taxon>
        <taxon>Fusobacteriales</taxon>
        <taxon>Leptotrichiaceae</taxon>
        <taxon>Leptotrichia</taxon>
    </lineage>
</organism>
<dbReference type="InterPro" id="IPR036138">
    <property type="entry name" value="PBP_dimer_sf"/>
</dbReference>
<feature type="transmembrane region" description="Helical" evidence="3">
    <location>
        <begin position="35"/>
        <end position="58"/>
    </location>
</feature>
<dbReference type="AlphaFoldDB" id="A0AB39VFY5"/>
<dbReference type="KEGG" id="lrug:AB8B22_00650"/>
<dbReference type="Pfam" id="PF00905">
    <property type="entry name" value="Transpeptidase"/>
    <property type="match status" value="1"/>
</dbReference>
<evidence type="ECO:0000313" key="6">
    <source>
        <dbReference type="EMBL" id="XDU66949.1"/>
    </source>
</evidence>
<dbReference type="Pfam" id="PF03717">
    <property type="entry name" value="PBP_dimer"/>
    <property type="match status" value="1"/>
</dbReference>
<dbReference type="SUPFAM" id="SSF56601">
    <property type="entry name" value="beta-lactamase/transpeptidase-like"/>
    <property type="match status" value="1"/>
</dbReference>
<dbReference type="Gene3D" id="3.40.710.10">
    <property type="entry name" value="DD-peptidase/beta-lactamase superfamily"/>
    <property type="match status" value="1"/>
</dbReference>
<dbReference type="PANTHER" id="PTHR30627">
    <property type="entry name" value="PEPTIDOGLYCAN D,D-TRANSPEPTIDASE"/>
    <property type="match status" value="1"/>
</dbReference>
<dbReference type="GO" id="GO:0071555">
    <property type="term" value="P:cell wall organization"/>
    <property type="evidence" value="ECO:0007669"/>
    <property type="project" value="TreeGrafter"/>
</dbReference>
<dbReference type="InterPro" id="IPR050515">
    <property type="entry name" value="Beta-lactam/transpept"/>
</dbReference>
<dbReference type="InterPro" id="IPR005311">
    <property type="entry name" value="PBP_dimer"/>
</dbReference>
<accession>A0AB39VFY5</accession>
<evidence type="ECO:0000256" key="3">
    <source>
        <dbReference type="SAM" id="Phobius"/>
    </source>
</evidence>
<keyword evidence="3" id="KW-1133">Transmembrane helix</keyword>
<dbReference type="SUPFAM" id="SSF54184">
    <property type="entry name" value="Penicillin-binding protein 2x (pbp-2x), c-terminal domain"/>
    <property type="match status" value="1"/>
</dbReference>
<gene>
    <name evidence="6" type="ORF">AB8B22_00650</name>
</gene>
<keyword evidence="2 3" id="KW-0472">Membrane</keyword>
<reference evidence="6" key="1">
    <citation type="submission" date="2024-07" db="EMBL/GenBank/DDBJ databases">
        <authorList>
            <person name="Li X.-J."/>
            <person name="Wang X."/>
        </authorList>
    </citation>
    <scope>NUCLEOTIDE SEQUENCE</scope>
    <source>
        <strain evidence="6">HSP-334</strain>
    </source>
</reference>
<sequence>MKKKSDIINKAKLNLENKKSRKNKKSNSESMWNKWYIRVMMLCFGLLIYTFVLIGNLFNLQILNGNMYSALGEKQYSSENYIKAKRGKISTDDGQLLAYDDEQYVVILDPSIIKEENIDKLLGMLKIYIESLDIDKARDDYENKKKYNKKYLKLDYKIQENAKHAIEQEVEAAAKQVKENNKGKSKSQKKTNPFLGIAFETVYTRKYENISAFQETVGFVNNENKGIYGIEKYYDTELAGEMGVVKGSLKIPEPFLKFSNIKNKGESKPAKDGNNIVLTIDNKIQDMLDRELNRTFDEYNATSTMGILLEVETGKILAMSSYPKSSDYSKVKNRTITDFLSRSIFKPITVSMGLQSKTINANTRFQLDGSIQVQDRIIRDHDNTALGNLSLADVIAYSSNVAMVKISQTLDRATFYKYLASVGLGSKTGIDTYAEMTRKLLSLKDLTEVRKANVAFGQGIAMTQIQMIMALNTVINNGKLMKPYIVDRIEDENGNIVKKNKPTVLRKVFSDEVSKLNRSYMEAVVSRGTGRDAQIQGYRVGGKTGTAQKSGKGGYQKGRYFSSFFAFFPVEHPKYALLITINEPKGKNYYGAFVALPSVKKVLTELINYKRIGPDGEIKVEPSVKEVVVEEKKKDLNEIKAMFYKNIMPDLNGVVLRDFYSIYPQSKYPNFKVSGSGKVVDQYPKAGERIDDKTNIEIFFQ</sequence>
<dbReference type="InterPro" id="IPR012338">
    <property type="entry name" value="Beta-lactam/transpept-like"/>
</dbReference>
<protein>
    <submittedName>
        <fullName evidence="6">Penicillin-binding transpeptidase domain-containing protein</fullName>
    </submittedName>
</protein>
<dbReference type="RefSeq" id="WP_369711186.1">
    <property type="nucleotide sequence ID" value="NZ_CP165644.1"/>
</dbReference>
<feature type="domain" description="Penicillin-binding protein dimerisation" evidence="5">
    <location>
        <begin position="82"/>
        <end position="246"/>
    </location>
</feature>
<dbReference type="PANTHER" id="PTHR30627:SF1">
    <property type="entry name" value="PEPTIDOGLYCAN D,D-TRANSPEPTIDASE FTSI"/>
    <property type="match status" value="1"/>
</dbReference>
<name>A0AB39VFY5_9FUSO</name>
<evidence type="ECO:0000256" key="1">
    <source>
        <dbReference type="ARBA" id="ARBA00004370"/>
    </source>
</evidence>
<comment type="subcellular location">
    <subcellularLocation>
        <location evidence="1">Membrane</location>
    </subcellularLocation>
</comment>
<evidence type="ECO:0000259" key="4">
    <source>
        <dbReference type="Pfam" id="PF00905"/>
    </source>
</evidence>
<dbReference type="Gene3D" id="3.30.450.330">
    <property type="match status" value="1"/>
</dbReference>
<proteinExistence type="predicted"/>
<evidence type="ECO:0000256" key="2">
    <source>
        <dbReference type="ARBA" id="ARBA00023136"/>
    </source>
</evidence>
<dbReference type="GO" id="GO:0005886">
    <property type="term" value="C:plasma membrane"/>
    <property type="evidence" value="ECO:0007669"/>
    <property type="project" value="TreeGrafter"/>
</dbReference>